<evidence type="ECO:0000256" key="1">
    <source>
        <dbReference type="SAM" id="MobiDB-lite"/>
    </source>
</evidence>
<dbReference type="RefSeq" id="WP_190464008.1">
    <property type="nucleotide sequence ID" value="NZ_JACJPW010000018.1"/>
</dbReference>
<dbReference type="EMBL" id="JACJPW010000018">
    <property type="protein sequence ID" value="MBD2181242.1"/>
    <property type="molecule type" value="Genomic_DNA"/>
</dbReference>
<feature type="compositionally biased region" description="Basic and acidic residues" evidence="1">
    <location>
        <begin position="25"/>
        <end position="38"/>
    </location>
</feature>
<protein>
    <submittedName>
        <fullName evidence="2">Uncharacterized protein</fullName>
    </submittedName>
</protein>
<feature type="region of interest" description="Disordered" evidence="1">
    <location>
        <begin position="1"/>
        <end position="38"/>
    </location>
</feature>
<evidence type="ECO:0000313" key="2">
    <source>
        <dbReference type="EMBL" id="MBD2181242.1"/>
    </source>
</evidence>
<comment type="caution">
    <text evidence="2">The sequence shown here is derived from an EMBL/GenBank/DDBJ whole genome shotgun (WGS) entry which is preliminary data.</text>
</comment>
<accession>A0A926VE12</accession>
<keyword evidence="3" id="KW-1185">Reference proteome</keyword>
<dbReference type="AlphaFoldDB" id="A0A926VE12"/>
<sequence length="105" mass="12319">MTQTTPKRPRRRGRLFPEYTIPPEELARRQAEKDARSQRYRDVFARVSPELIENHYDWFIVIEPNSGDYFIDPDEEVAVQKARQKYPSGMVGIMRLNETGTCGMI</sequence>
<evidence type="ECO:0000313" key="3">
    <source>
        <dbReference type="Proteomes" id="UP000641646"/>
    </source>
</evidence>
<organism evidence="2 3">
    <name type="scientific">Aerosakkonema funiforme FACHB-1375</name>
    <dbReference type="NCBI Taxonomy" id="2949571"/>
    <lineage>
        <taxon>Bacteria</taxon>
        <taxon>Bacillati</taxon>
        <taxon>Cyanobacteriota</taxon>
        <taxon>Cyanophyceae</taxon>
        <taxon>Oscillatoriophycideae</taxon>
        <taxon>Aerosakkonematales</taxon>
        <taxon>Aerosakkonemataceae</taxon>
        <taxon>Aerosakkonema</taxon>
    </lineage>
</organism>
<gene>
    <name evidence="2" type="ORF">H6G03_09015</name>
</gene>
<proteinExistence type="predicted"/>
<dbReference type="Proteomes" id="UP000641646">
    <property type="component" value="Unassembled WGS sequence"/>
</dbReference>
<reference evidence="2" key="2">
    <citation type="submission" date="2020-08" db="EMBL/GenBank/DDBJ databases">
        <authorList>
            <person name="Chen M."/>
            <person name="Teng W."/>
            <person name="Zhao L."/>
            <person name="Hu C."/>
            <person name="Zhou Y."/>
            <person name="Han B."/>
            <person name="Song L."/>
            <person name="Shu W."/>
        </authorList>
    </citation>
    <scope>NUCLEOTIDE SEQUENCE</scope>
    <source>
        <strain evidence="2">FACHB-1375</strain>
    </source>
</reference>
<name>A0A926VE12_9CYAN</name>
<reference evidence="2" key="1">
    <citation type="journal article" date="2015" name="ISME J.">
        <title>Draft Genome Sequence of Streptomyces incarnatus NRRL8089, which Produces the Nucleoside Antibiotic Sinefungin.</title>
        <authorList>
            <person name="Oshima K."/>
            <person name="Hattori M."/>
            <person name="Shimizu H."/>
            <person name="Fukuda K."/>
            <person name="Nemoto M."/>
            <person name="Inagaki K."/>
            <person name="Tamura T."/>
        </authorList>
    </citation>
    <scope>NUCLEOTIDE SEQUENCE</scope>
    <source>
        <strain evidence="2">FACHB-1375</strain>
    </source>
</reference>